<dbReference type="InterPro" id="IPR017850">
    <property type="entry name" value="Alkaline_phosphatase_core_sf"/>
</dbReference>
<reference evidence="2 3" key="1">
    <citation type="submission" date="2019-02" db="EMBL/GenBank/DDBJ databases">
        <title>Deep-cultivation of Planctomycetes and their phenomic and genomic characterization uncovers novel biology.</title>
        <authorList>
            <person name="Wiegand S."/>
            <person name="Jogler M."/>
            <person name="Boedeker C."/>
            <person name="Pinto D."/>
            <person name="Vollmers J."/>
            <person name="Rivas-Marin E."/>
            <person name="Kohn T."/>
            <person name="Peeters S.H."/>
            <person name="Heuer A."/>
            <person name="Rast P."/>
            <person name="Oberbeckmann S."/>
            <person name="Bunk B."/>
            <person name="Jeske O."/>
            <person name="Meyerdierks A."/>
            <person name="Storesund J.E."/>
            <person name="Kallscheuer N."/>
            <person name="Luecker S."/>
            <person name="Lage O.M."/>
            <person name="Pohl T."/>
            <person name="Merkel B.J."/>
            <person name="Hornburger P."/>
            <person name="Mueller R.-W."/>
            <person name="Bruemmer F."/>
            <person name="Labrenz M."/>
            <person name="Spormann A.M."/>
            <person name="Op den Camp H."/>
            <person name="Overmann J."/>
            <person name="Amann R."/>
            <person name="Jetten M.S.M."/>
            <person name="Mascher T."/>
            <person name="Medema M.H."/>
            <person name="Devos D.P."/>
            <person name="Kaster A.-K."/>
            <person name="Ovreas L."/>
            <person name="Rohde M."/>
            <person name="Galperin M.Y."/>
            <person name="Jogler C."/>
        </authorList>
    </citation>
    <scope>NUCLEOTIDE SEQUENCE [LARGE SCALE GENOMIC DNA]</scope>
    <source>
        <strain evidence="2 3">ETA_A8</strain>
    </source>
</reference>
<dbReference type="InterPro" id="IPR006311">
    <property type="entry name" value="TAT_signal"/>
</dbReference>
<sequence length="476" mass="51285">MPKSAKHDRACAEFRALQTSRRAVVQAGAASLLGLGLPALFAHQAANQARADFTGTANRLLPGFGKAKRCIFLFMWGGPSQLDTFDLKPNAPADIRGPFQPISTKVPGLHISEHFKQLAGVMDQVAVIRSLSHNDPAHLSSGHTCVTGHLAPVVRSDATPPSSRDTPHIGSVLSKLRPPQSAVPPFVMLPWKVFHPAAPGGQAPGQHGGWLGPTYDPLLATGDPNKADWKLPAIELPPGVTPETLHSRYQLLQQIDAQRAAFDALPRPAAMTQHQARALDLLASPKVREAFNLAKESAETRERYGRNIHGQSVLLGRRLLEHGVPLVNINWHDDGRNFWDTHGNNFNRLKDDLIPPADRALTALLTDLSDRGLLEDTLVAWVGEFGRKPQTTNGTGREHWPYCYSGLLAGAGIAGGAIYGSSDRHAAYPATNACSPHDYAATMLHALGIEAGAKLHDRDGRPHAVYAGEPITALFA</sequence>
<dbReference type="EMBL" id="CP036274">
    <property type="protein sequence ID" value="QDU31234.1"/>
    <property type="molecule type" value="Genomic_DNA"/>
</dbReference>
<dbReference type="RefSeq" id="WP_145098024.1">
    <property type="nucleotide sequence ID" value="NZ_CP036274.1"/>
</dbReference>
<evidence type="ECO:0008006" key="4">
    <source>
        <dbReference type="Google" id="ProtNLM"/>
    </source>
</evidence>
<feature type="region of interest" description="Disordered" evidence="1">
    <location>
        <begin position="155"/>
        <end position="175"/>
    </location>
</feature>
<proteinExistence type="predicted"/>
<dbReference type="Pfam" id="PF07394">
    <property type="entry name" value="DUF1501"/>
    <property type="match status" value="1"/>
</dbReference>
<protein>
    <recommendedName>
        <fullName evidence="4">DUF1501 domain-containing protein</fullName>
    </recommendedName>
</protein>
<gene>
    <name evidence="2" type="ORF">ETAA8_63870</name>
</gene>
<accession>A0A517YLY9</accession>
<dbReference type="PANTHER" id="PTHR43737">
    <property type="entry name" value="BLL7424 PROTEIN"/>
    <property type="match status" value="1"/>
</dbReference>
<dbReference type="PROSITE" id="PS51318">
    <property type="entry name" value="TAT"/>
    <property type="match status" value="1"/>
</dbReference>
<dbReference type="PANTHER" id="PTHR43737:SF1">
    <property type="entry name" value="DUF1501 DOMAIN-CONTAINING PROTEIN"/>
    <property type="match status" value="1"/>
</dbReference>
<dbReference type="SUPFAM" id="SSF53649">
    <property type="entry name" value="Alkaline phosphatase-like"/>
    <property type="match status" value="1"/>
</dbReference>
<dbReference type="InterPro" id="IPR010869">
    <property type="entry name" value="DUF1501"/>
</dbReference>
<evidence type="ECO:0000313" key="2">
    <source>
        <dbReference type="EMBL" id="QDU31234.1"/>
    </source>
</evidence>
<dbReference type="AlphaFoldDB" id="A0A517YLY9"/>
<organism evidence="2 3">
    <name type="scientific">Anatilimnocola aggregata</name>
    <dbReference type="NCBI Taxonomy" id="2528021"/>
    <lineage>
        <taxon>Bacteria</taxon>
        <taxon>Pseudomonadati</taxon>
        <taxon>Planctomycetota</taxon>
        <taxon>Planctomycetia</taxon>
        <taxon>Pirellulales</taxon>
        <taxon>Pirellulaceae</taxon>
        <taxon>Anatilimnocola</taxon>
    </lineage>
</organism>
<name>A0A517YLY9_9BACT</name>
<evidence type="ECO:0000256" key="1">
    <source>
        <dbReference type="SAM" id="MobiDB-lite"/>
    </source>
</evidence>
<keyword evidence="3" id="KW-1185">Reference proteome</keyword>
<dbReference type="Proteomes" id="UP000315017">
    <property type="component" value="Chromosome"/>
</dbReference>
<evidence type="ECO:0000313" key="3">
    <source>
        <dbReference type="Proteomes" id="UP000315017"/>
    </source>
</evidence>
<dbReference type="KEGG" id="aagg:ETAA8_63870"/>
<dbReference type="OrthoDB" id="127333at2"/>